<dbReference type="InterPro" id="IPR002130">
    <property type="entry name" value="Cyclophilin-type_PPIase_dom"/>
</dbReference>
<dbReference type="EC" id="5.2.1.8" evidence="2"/>
<evidence type="ECO:0000256" key="3">
    <source>
        <dbReference type="ARBA" id="ARBA00023110"/>
    </source>
</evidence>
<dbReference type="PANTHER" id="PTHR11071:SF561">
    <property type="entry name" value="PEPTIDYL-PROLYL CIS-TRANS ISOMERASE D-RELATED"/>
    <property type="match status" value="1"/>
</dbReference>
<evidence type="ECO:0000313" key="8">
    <source>
        <dbReference type="Proteomes" id="UP000694044"/>
    </source>
</evidence>
<dbReference type="GO" id="GO:0016018">
    <property type="term" value="F:cyclosporin A binding"/>
    <property type="evidence" value="ECO:0007669"/>
    <property type="project" value="TreeGrafter"/>
</dbReference>
<feature type="compositionally biased region" description="Polar residues" evidence="5">
    <location>
        <begin position="191"/>
        <end position="206"/>
    </location>
</feature>
<keyword evidence="8" id="KW-1185">Reference proteome</keyword>
<dbReference type="PROSITE" id="PS00170">
    <property type="entry name" value="CSA_PPIASE_1"/>
    <property type="match status" value="1"/>
</dbReference>
<evidence type="ECO:0000313" key="7">
    <source>
        <dbReference type="EMBL" id="KAG7386729.1"/>
    </source>
</evidence>
<reference evidence="7" key="1">
    <citation type="submission" date="2021-02" db="EMBL/GenBank/DDBJ databases">
        <authorList>
            <person name="Palmer J.M."/>
        </authorList>
    </citation>
    <scope>NUCLEOTIDE SEQUENCE</scope>
    <source>
        <strain evidence="7">SCRP734</strain>
    </source>
</reference>
<feature type="compositionally biased region" description="Low complexity" evidence="5">
    <location>
        <begin position="77"/>
        <end position="90"/>
    </location>
</feature>
<proteinExistence type="predicted"/>
<dbReference type="FunFam" id="2.40.100.10:FF:000025">
    <property type="entry name" value="Peptidyl-prolyl cis-trans isomerase CYP19-2"/>
    <property type="match status" value="1"/>
</dbReference>
<sequence>MLHIEMEEDRELPRHPLRLFDWGNAAAEVVTEPEGVVMATAFKKKSLQQWEEAKKLRDDPVLDNLDRAAQKAKRKLSSSSGSSSLSSSLGPDSESQTAFRQRSQQSWRKQHQQLVDEAAHIGEGKAAAHTKDGSSEASLAEKLLQKGYGLGSSQDKAGVTQPSAATSSFGGASQSNAVNWSFGGAEQASKPTWSFGSAVKNEQSSPPQGPQAAFRDRLVKFYTKYNPTKLDAVDRTLEAYSGREEELFQKLHERYVADAGLSLKERKTKFITKETDPTVYMDISIAGAPAGRIVMRLLKDEIPLASENFRCLCTGEKGGILTFKGCKFHRIIKNFVVQGGDFTTGDGTGGQSIYRGSPHGDLWGNFKDEKFLPHDDVGLLSMANAGKNTNGSQFFITTKAGLKNLDGKHVVFGEVLEGLDVVDAMQHVKVSKGSSRPLPENEVAVVACGEL</sequence>
<dbReference type="Pfam" id="PF00160">
    <property type="entry name" value="Pro_isomerase"/>
    <property type="match status" value="1"/>
</dbReference>
<organism evidence="7 8">
    <name type="scientific">Phytophthora pseudosyringae</name>
    <dbReference type="NCBI Taxonomy" id="221518"/>
    <lineage>
        <taxon>Eukaryota</taxon>
        <taxon>Sar</taxon>
        <taxon>Stramenopiles</taxon>
        <taxon>Oomycota</taxon>
        <taxon>Peronosporomycetes</taxon>
        <taxon>Peronosporales</taxon>
        <taxon>Peronosporaceae</taxon>
        <taxon>Phytophthora</taxon>
    </lineage>
</organism>
<dbReference type="GO" id="GO:0005737">
    <property type="term" value="C:cytoplasm"/>
    <property type="evidence" value="ECO:0007669"/>
    <property type="project" value="TreeGrafter"/>
</dbReference>
<dbReference type="AlphaFoldDB" id="A0A8T1W3Z4"/>
<evidence type="ECO:0000256" key="1">
    <source>
        <dbReference type="ARBA" id="ARBA00000971"/>
    </source>
</evidence>
<dbReference type="GO" id="GO:0003755">
    <property type="term" value="F:peptidyl-prolyl cis-trans isomerase activity"/>
    <property type="evidence" value="ECO:0007669"/>
    <property type="project" value="UniProtKB-KW"/>
</dbReference>
<dbReference type="InterPro" id="IPR020892">
    <property type="entry name" value="Cyclophilin-type_PPIase_CS"/>
</dbReference>
<dbReference type="GO" id="GO:0006457">
    <property type="term" value="P:protein folding"/>
    <property type="evidence" value="ECO:0007669"/>
    <property type="project" value="InterPro"/>
</dbReference>
<dbReference type="PROSITE" id="PS50072">
    <property type="entry name" value="CSA_PPIASE_2"/>
    <property type="match status" value="1"/>
</dbReference>
<dbReference type="Proteomes" id="UP000694044">
    <property type="component" value="Unassembled WGS sequence"/>
</dbReference>
<comment type="caution">
    <text evidence="7">The sequence shown here is derived from an EMBL/GenBank/DDBJ whole genome shotgun (WGS) entry which is preliminary data.</text>
</comment>
<evidence type="ECO:0000256" key="4">
    <source>
        <dbReference type="ARBA" id="ARBA00023235"/>
    </source>
</evidence>
<accession>A0A8T1W3Z4</accession>
<feature type="domain" description="PPIase cyclophilin-type" evidence="6">
    <location>
        <begin position="280"/>
        <end position="450"/>
    </location>
</feature>
<evidence type="ECO:0000256" key="5">
    <source>
        <dbReference type="SAM" id="MobiDB-lite"/>
    </source>
</evidence>
<dbReference type="OrthoDB" id="72180at2759"/>
<feature type="region of interest" description="Disordered" evidence="5">
    <location>
        <begin position="68"/>
        <end position="113"/>
    </location>
</feature>
<comment type="catalytic activity">
    <reaction evidence="1">
        <text>[protein]-peptidylproline (omega=180) = [protein]-peptidylproline (omega=0)</text>
        <dbReference type="Rhea" id="RHEA:16237"/>
        <dbReference type="Rhea" id="RHEA-COMP:10747"/>
        <dbReference type="Rhea" id="RHEA-COMP:10748"/>
        <dbReference type="ChEBI" id="CHEBI:83833"/>
        <dbReference type="ChEBI" id="CHEBI:83834"/>
        <dbReference type="EC" id="5.2.1.8"/>
    </reaction>
</comment>
<name>A0A8T1W3Z4_9STRA</name>
<evidence type="ECO:0000259" key="6">
    <source>
        <dbReference type="PROSITE" id="PS50072"/>
    </source>
</evidence>
<dbReference type="PANTHER" id="PTHR11071">
    <property type="entry name" value="PEPTIDYL-PROLYL CIS-TRANS ISOMERASE"/>
    <property type="match status" value="1"/>
</dbReference>
<feature type="region of interest" description="Disordered" evidence="5">
    <location>
        <begin position="151"/>
        <end position="170"/>
    </location>
</feature>
<evidence type="ECO:0000256" key="2">
    <source>
        <dbReference type="ARBA" id="ARBA00013194"/>
    </source>
</evidence>
<feature type="compositionally biased region" description="Polar residues" evidence="5">
    <location>
        <begin position="93"/>
        <end position="107"/>
    </location>
</feature>
<gene>
    <name evidence="7" type="primary">CYP6_2</name>
    <name evidence="7" type="ORF">PHYPSEUDO_015325</name>
</gene>
<feature type="region of interest" description="Disordered" evidence="5">
    <location>
        <begin position="191"/>
        <end position="212"/>
    </location>
</feature>
<dbReference type="EMBL" id="JAGDFM010000094">
    <property type="protein sequence ID" value="KAG7386729.1"/>
    <property type="molecule type" value="Genomic_DNA"/>
</dbReference>
<keyword evidence="3" id="KW-0697">Rotamase</keyword>
<keyword evidence="4 7" id="KW-0413">Isomerase</keyword>
<protein>
    <recommendedName>
        <fullName evidence="2">peptidylprolyl isomerase</fullName>
        <ecNumber evidence="2">5.2.1.8</ecNumber>
    </recommendedName>
</protein>